<accession>A0A1E5L7L8</accession>
<reference evidence="1 2" key="1">
    <citation type="submission" date="2016-09" db="EMBL/GenBank/DDBJ databases">
        <title>Desulfuribacillus arsenicus sp. nov., an obligately anaerobic, dissimilatory arsenic- and antimonate-reducing bacterium isolated from anoxic sediments.</title>
        <authorList>
            <person name="Abin C.A."/>
            <person name="Hollibaugh J.T."/>
        </authorList>
    </citation>
    <scope>NUCLEOTIDE SEQUENCE [LARGE SCALE GENOMIC DNA]</scope>
    <source>
        <strain evidence="1 2">MLFW-2</strain>
    </source>
</reference>
<proteinExistence type="predicted"/>
<keyword evidence="2" id="KW-1185">Reference proteome</keyword>
<sequence length="285" mass="32407">MNLKWKKANDIKAIIYAPGVGSSNAEMIDGFLLQDRYDAQCRAFIFIENTTNELNLGITLSELQEKLKQYKSRLPGVLLVDKKLDIDDESIIQIVLDEVDNVEKAVQEALLLVLKKSKGMVIGLYSAKGGVGIDTIARLLQLHLKHNRIEAHVFAKEKSYDFGFQVVTPVNMPLKVDQSKTLAECVIVINPTANTSVDRKIFICDQTKVSEEKIKEDGEQYDRIVINRFQNDVIPKKVFERSVDKSDSKEFIYIPEIIKIRIDCMIGKLEEIPNEIRGDLQSIYM</sequence>
<name>A0A1E5L7L8_9FIRM</name>
<dbReference type="Proteomes" id="UP000095255">
    <property type="component" value="Unassembled WGS sequence"/>
</dbReference>
<comment type="caution">
    <text evidence="1">The sequence shown here is derived from an EMBL/GenBank/DDBJ whole genome shotgun (WGS) entry which is preliminary data.</text>
</comment>
<dbReference type="RefSeq" id="WP_069701605.1">
    <property type="nucleotide sequence ID" value="NZ_MJAT01000009.1"/>
</dbReference>
<evidence type="ECO:0000313" key="2">
    <source>
        <dbReference type="Proteomes" id="UP000095255"/>
    </source>
</evidence>
<dbReference type="STRING" id="1390249.BHU72_14725"/>
<gene>
    <name evidence="1" type="ORF">BHU72_14725</name>
</gene>
<organism evidence="1 2">
    <name type="scientific">Desulfuribacillus stibiiarsenatis</name>
    <dbReference type="NCBI Taxonomy" id="1390249"/>
    <lineage>
        <taxon>Bacteria</taxon>
        <taxon>Bacillati</taxon>
        <taxon>Bacillota</taxon>
        <taxon>Desulfuribacillia</taxon>
        <taxon>Desulfuribacillales</taxon>
        <taxon>Desulfuribacillaceae</taxon>
        <taxon>Desulfuribacillus</taxon>
    </lineage>
</organism>
<protein>
    <submittedName>
        <fullName evidence="1">Uncharacterized protein</fullName>
    </submittedName>
</protein>
<evidence type="ECO:0000313" key="1">
    <source>
        <dbReference type="EMBL" id="OEH86004.1"/>
    </source>
</evidence>
<dbReference type="AlphaFoldDB" id="A0A1E5L7L8"/>
<dbReference type="EMBL" id="MJAT01000009">
    <property type="protein sequence ID" value="OEH86004.1"/>
    <property type="molecule type" value="Genomic_DNA"/>
</dbReference>